<evidence type="ECO:0000259" key="3">
    <source>
        <dbReference type="SMART" id="SM00822"/>
    </source>
</evidence>
<dbReference type="InterPro" id="IPR002347">
    <property type="entry name" value="SDR_fam"/>
</dbReference>
<keyword evidence="2" id="KW-0560">Oxidoreductase</keyword>
<dbReference type="SUPFAM" id="SSF51735">
    <property type="entry name" value="NAD(P)-binding Rossmann-fold domains"/>
    <property type="match status" value="1"/>
</dbReference>
<dbReference type="RefSeq" id="WP_349216372.1">
    <property type="nucleotide sequence ID" value="NZ_JBBMFA010000096.1"/>
</dbReference>
<name>A0ABV1GG81_9FIRM</name>
<keyword evidence="5" id="KW-1185">Reference proteome</keyword>
<dbReference type="PANTHER" id="PTHR42760">
    <property type="entry name" value="SHORT-CHAIN DEHYDROGENASES/REDUCTASES FAMILY MEMBER"/>
    <property type="match status" value="1"/>
</dbReference>
<proteinExistence type="inferred from homology"/>
<organism evidence="4 5">
    <name type="scientific">Ruthenibacterium intestinale</name>
    <dbReference type="NCBI Taxonomy" id="3133163"/>
    <lineage>
        <taxon>Bacteria</taxon>
        <taxon>Bacillati</taxon>
        <taxon>Bacillota</taxon>
        <taxon>Clostridia</taxon>
        <taxon>Eubacteriales</taxon>
        <taxon>Oscillospiraceae</taxon>
        <taxon>Ruthenibacterium</taxon>
    </lineage>
</organism>
<dbReference type="Pfam" id="PF13561">
    <property type="entry name" value="adh_short_C2"/>
    <property type="match status" value="1"/>
</dbReference>
<evidence type="ECO:0000256" key="1">
    <source>
        <dbReference type="ARBA" id="ARBA00006484"/>
    </source>
</evidence>
<sequence>MTADALKNMFCLDGKVALIAGGGGDIGAACAKAMASYGAHIVLFDASQERLAAQKQEMEACEFEVETFWGDLLDEDFLERMIQTIISRHGRLDILLNSIAVTNRKPFLEMSRQEWETVINVNLNGAAMLLRAAGAQMCRQKSGKVIEVLSTGAYRFGANFTAYSASKAGLSALVKGLAIEWAPCNVQVNGIAPTATETNFTKDYYAQNPEKKEAVIRNHPYGRLGKVDDYVGAAVYLASSAADFVNGAVIMIDSGKTVK</sequence>
<gene>
    <name evidence="4" type="ORF">WMO24_10360</name>
</gene>
<dbReference type="EMBL" id="JBBMFA010000096">
    <property type="protein sequence ID" value="MEQ2520826.1"/>
    <property type="molecule type" value="Genomic_DNA"/>
</dbReference>
<dbReference type="PROSITE" id="PS00061">
    <property type="entry name" value="ADH_SHORT"/>
    <property type="match status" value="1"/>
</dbReference>
<evidence type="ECO:0000313" key="4">
    <source>
        <dbReference type="EMBL" id="MEQ2520826.1"/>
    </source>
</evidence>
<dbReference type="Proteomes" id="UP001477672">
    <property type="component" value="Unassembled WGS sequence"/>
</dbReference>
<dbReference type="InterPro" id="IPR057326">
    <property type="entry name" value="KR_dom"/>
</dbReference>
<evidence type="ECO:0000313" key="5">
    <source>
        <dbReference type="Proteomes" id="UP001477672"/>
    </source>
</evidence>
<evidence type="ECO:0000256" key="2">
    <source>
        <dbReference type="ARBA" id="ARBA00023002"/>
    </source>
</evidence>
<reference evidence="4 5" key="1">
    <citation type="submission" date="2024-03" db="EMBL/GenBank/DDBJ databases">
        <title>Human intestinal bacterial collection.</title>
        <authorList>
            <person name="Pauvert C."/>
            <person name="Hitch T.C.A."/>
            <person name="Clavel T."/>
        </authorList>
    </citation>
    <scope>NUCLEOTIDE SEQUENCE [LARGE SCALE GENOMIC DNA]</scope>
    <source>
        <strain evidence="4 5">CLA-JM-H11</strain>
    </source>
</reference>
<dbReference type="PRINTS" id="PR00081">
    <property type="entry name" value="GDHRDH"/>
</dbReference>
<dbReference type="PRINTS" id="PR00080">
    <property type="entry name" value="SDRFAMILY"/>
</dbReference>
<dbReference type="SMART" id="SM00822">
    <property type="entry name" value="PKS_KR"/>
    <property type="match status" value="1"/>
</dbReference>
<comment type="caution">
    <text evidence="4">The sequence shown here is derived from an EMBL/GenBank/DDBJ whole genome shotgun (WGS) entry which is preliminary data.</text>
</comment>
<dbReference type="Gene3D" id="3.40.50.720">
    <property type="entry name" value="NAD(P)-binding Rossmann-like Domain"/>
    <property type="match status" value="1"/>
</dbReference>
<dbReference type="InterPro" id="IPR036291">
    <property type="entry name" value="NAD(P)-bd_dom_sf"/>
</dbReference>
<protein>
    <submittedName>
        <fullName evidence="4">SDR family oxidoreductase</fullName>
    </submittedName>
</protein>
<accession>A0ABV1GG81</accession>
<comment type="similarity">
    <text evidence="1">Belongs to the short-chain dehydrogenases/reductases (SDR) family.</text>
</comment>
<dbReference type="PANTHER" id="PTHR42760:SF115">
    <property type="entry name" value="3-OXOACYL-[ACYL-CARRIER-PROTEIN] REDUCTASE FABG"/>
    <property type="match status" value="1"/>
</dbReference>
<dbReference type="InterPro" id="IPR020904">
    <property type="entry name" value="Sc_DH/Rdtase_CS"/>
</dbReference>
<feature type="domain" description="Ketoreductase" evidence="3">
    <location>
        <begin position="15"/>
        <end position="184"/>
    </location>
</feature>